<comment type="cofactor">
    <cofactor evidence="1 7">
        <name>pyridoxal 5'-phosphate</name>
        <dbReference type="ChEBI" id="CHEBI:597326"/>
    </cofactor>
</comment>
<dbReference type="NCBIfam" id="NF006733">
    <property type="entry name" value="PRK09264.1"/>
    <property type="match status" value="1"/>
</dbReference>
<dbReference type="Pfam" id="PF00202">
    <property type="entry name" value="Aminotran_3"/>
    <property type="match status" value="1"/>
</dbReference>
<dbReference type="InterPro" id="IPR005814">
    <property type="entry name" value="Aminotrans_3"/>
</dbReference>
<comment type="catalytic activity">
    <reaction evidence="7">
        <text>L-2,4-diaminobutanoate + 2-oxoglutarate = L-aspartate 4-semialdehyde + L-glutamate</text>
        <dbReference type="Rhea" id="RHEA:11160"/>
        <dbReference type="ChEBI" id="CHEBI:16810"/>
        <dbReference type="ChEBI" id="CHEBI:29985"/>
        <dbReference type="ChEBI" id="CHEBI:58761"/>
        <dbReference type="ChEBI" id="CHEBI:537519"/>
        <dbReference type="EC" id="2.6.1.76"/>
    </reaction>
</comment>
<dbReference type="InterPro" id="IPR012773">
    <property type="entry name" value="Ectoine_EctB"/>
</dbReference>
<evidence type="ECO:0000256" key="6">
    <source>
        <dbReference type="RuleBase" id="RU003560"/>
    </source>
</evidence>
<dbReference type="EMBL" id="SJPJ01000001">
    <property type="protein sequence ID" value="TWT83222.1"/>
    <property type="molecule type" value="Genomic_DNA"/>
</dbReference>
<evidence type="ECO:0000256" key="5">
    <source>
        <dbReference type="ARBA" id="ARBA00022898"/>
    </source>
</evidence>
<dbReference type="EC" id="2.6.1.76" evidence="7"/>
<dbReference type="PANTHER" id="PTHR43552:SF2">
    <property type="entry name" value="DIAMINOBUTYRATE--2-OXOGLUTARATE TRANSAMINASE"/>
    <property type="match status" value="1"/>
</dbReference>
<evidence type="ECO:0000313" key="9">
    <source>
        <dbReference type="Proteomes" id="UP000315010"/>
    </source>
</evidence>
<dbReference type="InterPro" id="IPR015421">
    <property type="entry name" value="PyrdxlP-dep_Trfase_major"/>
</dbReference>
<evidence type="ECO:0000256" key="7">
    <source>
        <dbReference type="RuleBase" id="RU365034"/>
    </source>
</evidence>
<dbReference type="PROSITE" id="PS00600">
    <property type="entry name" value="AA_TRANSFER_CLASS_3"/>
    <property type="match status" value="1"/>
</dbReference>
<keyword evidence="3 7" id="KW-0032">Aminotransferase</keyword>
<reference evidence="8 9" key="1">
    <citation type="submission" date="2019-02" db="EMBL/GenBank/DDBJ databases">
        <title>Deep-cultivation of Planctomycetes and their phenomic and genomic characterization uncovers novel biology.</title>
        <authorList>
            <person name="Wiegand S."/>
            <person name="Jogler M."/>
            <person name="Boedeker C."/>
            <person name="Pinto D."/>
            <person name="Vollmers J."/>
            <person name="Rivas-Marin E."/>
            <person name="Kohn T."/>
            <person name="Peeters S.H."/>
            <person name="Heuer A."/>
            <person name="Rast P."/>
            <person name="Oberbeckmann S."/>
            <person name="Bunk B."/>
            <person name="Jeske O."/>
            <person name="Meyerdierks A."/>
            <person name="Storesund J.E."/>
            <person name="Kallscheuer N."/>
            <person name="Luecker S."/>
            <person name="Lage O.M."/>
            <person name="Pohl T."/>
            <person name="Merkel B.J."/>
            <person name="Hornburger P."/>
            <person name="Mueller R.-W."/>
            <person name="Bruemmer F."/>
            <person name="Labrenz M."/>
            <person name="Spormann A.M."/>
            <person name="Op Den Camp H."/>
            <person name="Overmann J."/>
            <person name="Amann R."/>
            <person name="Jetten M.S.M."/>
            <person name="Mascher T."/>
            <person name="Medema M.H."/>
            <person name="Devos D.P."/>
            <person name="Kaster A.-K."/>
            <person name="Ovreas L."/>
            <person name="Rohde M."/>
            <person name="Galperin M.Y."/>
            <person name="Jogler C."/>
        </authorList>
    </citation>
    <scope>NUCLEOTIDE SEQUENCE [LARGE SCALE GENOMIC DNA]</scope>
    <source>
        <strain evidence="8 9">CA13</strain>
    </source>
</reference>
<dbReference type="CDD" id="cd00610">
    <property type="entry name" value="OAT_like"/>
    <property type="match status" value="1"/>
</dbReference>
<dbReference type="InterPro" id="IPR004637">
    <property type="entry name" value="Dat"/>
</dbReference>
<dbReference type="RefSeq" id="WP_146400236.1">
    <property type="nucleotide sequence ID" value="NZ_SJPJ01000001.1"/>
</dbReference>
<evidence type="ECO:0000256" key="1">
    <source>
        <dbReference type="ARBA" id="ARBA00001933"/>
    </source>
</evidence>
<dbReference type="Proteomes" id="UP000315010">
    <property type="component" value="Unassembled WGS sequence"/>
</dbReference>
<name>A0A5C5Z7B0_9BACT</name>
<evidence type="ECO:0000256" key="4">
    <source>
        <dbReference type="ARBA" id="ARBA00022679"/>
    </source>
</evidence>
<organism evidence="8 9">
    <name type="scientific">Novipirellula herctigrandis</name>
    <dbReference type="NCBI Taxonomy" id="2527986"/>
    <lineage>
        <taxon>Bacteria</taxon>
        <taxon>Pseudomonadati</taxon>
        <taxon>Planctomycetota</taxon>
        <taxon>Planctomycetia</taxon>
        <taxon>Pirellulales</taxon>
        <taxon>Pirellulaceae</taxon>
        <taxon>Novipirellula</taxon>
    </lineage>
</organism>
<evidence type="ECO:0000256" key="2">
    <source>
        <dbReference type="ARBA" id="ARBA00008954"/>
    </source>
</evidence>
<dbReference type="UniPathway" id="UPA00067">
    <property type="reaction ID" value="UER00121"/>
</dbReference>
<sequence>MHDLIERIESNVRGYARLFPAIFDTAVGSTLSDTKGRSYIDFFCGAGSLNYGHNNRYAKAALIDYIHRDGVQHSLDTVTAAKVAFLEAFDQLILRPRGLDYRIQFTGPTGTNAVEAAIKLARKQTKRSHVVAFTNAYHGHSLGSLSLTGNQYFHSEFYGSHNNVTHLPFDGYLGPQDTSLQLKKMLEDRSSGLPMPAAVILETVQGEGGINVASDSWLRRIASLCEQHDIRLIVDDIQVGNGRTGRFFSFEQAGIRPDFVCLSKSIGGGLPMSLVLIRPELDNWQPGEHTGTFRGNNLAFVAAAGVLKHWEDVSFENQIASRGELVFQRLRGICDRYRDADFRLRGRGLIWGLDVRSGDLSSKIIRGAFDKGLLIESSGNQDQVLKIMPALTIELPLLDEGMAILEKAIDDCMAEGTSGVVQQVSPAVVFPDLSMALGSCSMEGQN</sequence>
<proteinExistence type="inferred from homology"/>
<dbReference type="GO" id="GO:0019491">
    <property type="term" value="P:ectoine biosynthetic process"/>
    <property type="evidence" value="ECO:0007669"/>
    <property type="project" value="UniProtKB-UniPathway"/>
</dbReference>
<comment type="caution">
    <text evidence="8">The sequence shown here is derived from an EMBL/GenBank/DDBJ whole genome shotgun (WGS) entry which is preliminary data.</text>
</comment>
<keyword evidence="4 7" id="KW-0808">Transferase</keyword>
<dbReference type="GO" id="GO:0047307">
    <property type="term" value="F:diaminobutyrate-pyruvate transaminase activity"/>
    <property type="evidence" value="ECO:0007669"/>
    <property type="project" value="InterPro"/>
</dbReference>
<dbReference type="GO" id="GO:0045303">
    <property type="term" value="F:diaminobutyrate-2-oxoglutarate transaminase activity"/>
    <property type="evidence" value="ECO:0007669"/>
    <property type="project" value="UniProtKB-EC"/>
</dbReference>
<evidence type="ECO:0000256" key="3">
    <source>
        <dbReference type="ARBA" id="ARBA00022576"/>
    </source>
</evidence>
<dbReference type="Gene3D" id="3.40.640.10">
    <property type="entry name" value="Type I PLP-dependent aspartate aminotransferase-like (Major domain)"/>
    <property type="match status" value="1"/>
</dbReference>
<dbReference type="InterPro" id="IPR015424">
    <property type="entry name" value="PyrdxlP-dep_Trfase"/>
</dbReference>
<evidence type="ECO:0000313" key="8">
    <source>
        <dbReference type="EMBL" id="TWT83222.1"/>
    </source>
</evidence>
<protein>
    <recommendedName>
        <fullName evidence="7">Diaminobutyrate--2-oxoglutarate transaminase</fullName>
        <ecNumber evidence="7">2.6.1.76</ecNumber>
    </recommendedName>
    <alternativeName>
        <fullName evidence="7">DABA aminotransferase</fullName>
    </alternativeName>
</protein>
<dbReference type="GO" id="GO:0030170">
    <property type="term" value="F:pyridoxal phosphate binding"/>
    <property type="evidence" value="ECO:0007669"/>
    <property type="project" value="InterPro"/>
</dbReference>
<keyword evidence="5 6" id="KW-0663">Pyridoxal phosphate</keyword>
<gene>
    <name evidence="8" type="primary">ectB</name>
    <name evidence="8" type="ORF">CA13_46850</name>
</gene>
<keyword evidence="9" id="KW-1185">Reference proteome</keyword>
<accession>A0A5C5Z7B0</accession>
<dbReference type="InterPro" id="IPR015422">
    <property type="entry name" value="PyrdxlP-dep_Trfase_small"/>
</dbReference>
<dbReference type="PIRSF" id="PIRSF000521">
    <property type="entry name" value="Transaminase_4ab_Lys_Orn"/>
    <property type="match status" value="1"/>
</dbReference>
<dbReference type="Gene3D" id="3.90.1150.10">
    <property type="entry name" value="Aspartate Aminotransferase, domain 1"/>
    <property type="match status" value="1"/>
</dbReference>
<dbReference type="PANTHER" id="PTHR43552">
    <property type="entry name" value="DIAMINOBUTYRATE--2-OXOGLUTARATE AMINOTRANSFERASE"/>
    <property type="match status" value="1"/>
</dbReference>
<dbReference type="NCBIfam" id="TIGR02407">
    <property type="entry name" value="ectoine_ectB"/>
    <property type="match status" value="1"/>
</dbReference>
<comment type="function">
    <text evidence="7">Catalyzes reversively the conversion of L-aspartate beta-semialdehyde (ASA) to L-2,4-diaminobutyrate (DABA) by transamination with L-glutamate.</text>
</comment>
<dbReference type="InterPro" id="IPR049704">
    <property type="entry name" value="Aminotrans_3_PPA_site"/>
</dbReference>
<dbReference type="SUPFAM" id="SSF53383">
    <property type="entry name" value="PLP-dependent transferases"/>
    <property type="match status" value="1"/>
</dbReference>
<dbReference type="OrthoDB" id="9816013at2"/>
<dbReference type="FunFam" id="3.40.640.10:FF:000004">
    <property type="entry name" value="Acetylornithine aminotransferase"/>
    <property type="match status" value="1"/>
</dbReference>
<dbReference type="AlphaFoldDB" id="A0A5C5Z7B0"/>
<dbReference type="NCBIfam" id="TIGR00709">
    <property type="entry name" value="dat"/>
    <property type="match status" value="1"/>
</dbReference>
<comment type="pathway">
    <text evidence="7">Amine and polyamine biosynthesis; ectoine biosynthesis; L-ectoine from L-aspartate 4-semialdehyde: step 1/3.</text>
</comment>
<comment type="similarity">
    <text evidence="2 6">Belongs to the class-III pyridoxal-phosphate-dependent aminotransferase family.</text>
</comment>